<organism evidence="2 3">
    <name type="scientific">Pelomonas baiyunensis</name>
    <dbReference type="NCBI Taxonomy" id="3299026"/>
    <lineage>
        <taxon>Bacteria</taxon>
        <taxon>Pseudomonadati</taxon>
        <taxon>Pseudomonadota</taxon>
        <taxon>Betaproteobacteria</taxon>
        <taxon>Burkholderiales</taxon>
        <taxon>Sphaerotilaceae</taxon>
        <taxon>Roseateles</taxon>
    </lineage>
</organism>
<dbReference type="InterPro" id="IPR018306">
    <property type="entry name" value="Phage_T5_Orf172_DNA-bd"/>
</dbReference>
<dbReference type="EMBL" id="JBIGIB010000005">
    <property type="protein sequence ID" value="MFG6468393.1"/>
    <property type="molecule type" value="Genomic_DNA"/>
</dbReference>
<dbReference type="Pfam" id="PF10544">
    <property type="entry name" value="T5orf172"/>
    <property type="match status" value="1"/>
</dbReference>
<accession>A0ABW7H2J2</accession>
<reference evidence="2 3" key="1">
    <citation type="submission" date="2024-08" db="EMBL/GenBank/DDBJ databases">
        <authorList>
            <person name="Lu H."/>
        </authorList>
    </citation>
    <scope>NUCLEOTIDE SEQUENCE [LARGE SCALE GENOMIC DNA]</scope>
    <source>
        <strain evidence="2 3">BYS87W</strain>
    </source>
</reference>
<evidence type="ECO:0000313" key="3">
    <source>
        <dbReference type="Proteomes" id="UP001606303"/>
    </source>
</evidence>
<sequence>MKTSSLFGTQPEVASNRVAVRPSIQWSSPQRDSAAAVYLLQRIDRTRFKIGWSFNPSARVKSFYEYFDSALDLPSSHVIWLPSRERAEQSERALHKLLAPYRLHAAPGMAGSSEWFAGASYFRAKAALSVVPLRRDSLKVAVLQPWGSRPQDDLYRPDAQGCTVDPQTQWWLIEDLLLRIVHHRRVSVRATPELALVIHQVRQVPMELGGEWYLLRQRALDTSTYQCWDGPRPLNFVKTLAYEEDDLVLTFMPTSVIERWSGGHDLAWQVKGLIARMKARRSLG</sequence>
<protein>
    <submittedName>
        <fullName evidence="2">GIY-YIG nuclease family protein</fullName>
    </submittedName>
</protein>
<keyword evidence="3" id="KW-1185">Reference proteome</keyword>
<dbReference type="Proteomes" id="UP001606303">
    <property type="component" value="Unassembled WGS sequence"/>
</dbReference>
<evidence type="ECO:0000259" key="1">
    <source>
        <dbReference type="Pfam" id="PF10544"/>
    </source>
</evidence>
<name>A0ABW7H2J2_9BURK</name>
<evidence type="ECO:0000313" key="2">
    <source>
        <dbReference type="EMBL" id="MFG6468393.1"/>
    </source>
</evidence>
<gene>
    <name evidence="2" type="ORF">ACG01O_17350</name>
</gene>
<feature type="domain" description="Bacteriophage T5 Orf172 DNA-binding" evidence="1">
    <location>
        <begin position="37"/>
        <end position="119"/>
    </location>
</feature>
<proteinExistence type="predicted"/>
<dbReference type="RefSeq" id="WP_394386541.1">
    <property type="nucleotide sequence ID" value="NZ_JBIGIB010000005.1"/>
</dbReference>
<comment type="caution">
    <text evidence="2">The sequence shown here is derived from an EMBL/GenBank/DDBJ whole genome shotgun (WGS) entry which is preliminary data.</text>
</comment>